<organism evidence="3 4">
    <name type="scientific">Phialophora macrospora</name>
    <dbReference type="NCBI Taxonomy" id="1851006"/>
    <lineage>
        <taxon>Eukaryota</taxon>
        <taxon>Fungi</taxon>
        <taxon>Dikarya</taxon>
        <taxon>Ascomycota</taxon>
        <taxon>Pezizomycotina</taxon>
        <taxon>Eurotiomycetes</taxon>
        <taxon>Chaetothyriomycetidae</taxon>
        <taxon>Chaetothyriales</taxon>
        <taxon>Herpotrichiellaceae</taxon>
        <taxon>Phialophora</taxon>
    </lineage>
</organism>
<dbReference type="EMBL" id="KN846962">
    <property type="protein sequence ID" value="KIW62875.1"/>
    <property type="molecule type" value="Genomic_DNA"/>
</dbReference>
<keyword evidence="4" id="KW-1185">Reference proteome</keyword>
<evidence type="ECO:0000313" key="4">
    <source>
        <dbReference type="Proteomes" id="UP000054266"/>
    </source>
</evidence>
<reference evidence="3 4" key="1">
    <citation type="submission" date="2015-01" db="EMBL/GenBank/DDBJ databases">
        <title>The Genome Sequence of Capronia semiimmersa CBS27337.</title>
        <authorList>
            <consortium name="The Broad Institute Genomics Platform"/>
            <person name="Cuomo C."/>
            <person name="de Hoog S."/>
            <person name="Gorbushina A."/>
            <person name="Stielow B."/>
            <person name="Teixiera M."/>
            <person name="Abouelleil A."/>
            <person name="Chapman S.B."/>
            <person name="Priest M."/>
            <person name="Young S.K."/>
            <person name="Wortman J."/>
            <person name="Nusbaum C."/>
            <person name="Birren B."/>
        </authorList>
    </citation>
    <scope>NUCLEOTIDE SEQUENCE [LARGE SCALE GENOMIC DNA]</scope>
    <source>
        <strain evidence="3 4">CBS 27337</strain>
    </source>
</reference>
<proteinExistence type="predicted"/>
<keyword evidence="2" id="KW-0812">Transmembrane</keyword>
<accession>A0A0D2F7D3</accession>
<gene>
    <name evidence="3" type="ORF">PV04_09767</name>
</gene>
<dbReference type="HOGENOM" id="CLU_1106986_0_0_1"/>
<evidence type="ECO:0000313" key="3">
    <source>
        <dbReference type="EMBL" id="KIW62875.1"/>
    </source>
</evidence>
<protein>
    <recommendedName>
        <fullName evidence="5">Transmembrane protein</fullName>
    </recommendedName>
</protein>
<keyword evidence="2" id="KW-0472">Membrane</keyword>
<feature type="region of interest" description="Disordered" evidence="1">
    <location>
        <begin position="1"/>
        <end position="37"/>
    </location>
</feature>
<evidence type="ECO:0008006" key="5">
    <source>
        <dbReference type="Google" id="ProtNLM"/>
    </source>
</evidence>
<feature type="transmembrane region" description="Helical" evidence="2">
    <location>
        <begin position="41"/>
        <end position="62"/>
    </location>
</feature>
<sequence length="251" mass="28611">MSWIAKRQTTVWLPTEGTDTDTQPLRRFSDSPPSPRPDRSLISRVTFILLSVTLTGVLYCLYKGGHNGTLSAENNAILGDRTSELSKGLIPYTRTVQQELDSIQRWPELYNRAERMCNLSIRATDQQRSRSMIPMLTHIRKARRVFDEDPDLQFQHVSASAAEELDAHCVPIPRRPGLGTDYGSREREENKHVLEDALQTLANGVEELRLYILRREIVSRGSRDGATPPPRHRLEDKREAEAGSNWLVRLV</sequence>
<dbReference type="AlphaFoldDB" id="A0A0D2F7D3"/>
<evidence type="ECO:0000256" key="1">
    <source>
        <dbReference type="SAM" id="MobiDB-lite"/>
    </source>
</evidence>
<evidence type="ECO:0000256" key="2">
    <source>
        <dbReference type="SAM" id="Phobius"/>
    </source>
</evidence>
<keyword evidence="2" id="KW-1133">Transmembrane helix</keyword>
<dbReference type="Proteomes" id="UP000054266">
    <property type="component" value="Unassembled WGS sequence"/>
</dbReference>
<name>A0A0D2F7D3_9EURO</name>